<dbReference type="EMBL" id="QLLQ01000011">
    <property type="protein sequence ID" value="RAJ22033.1"/>
    <property type="molecule type" value="Genomic_DNA"/>
</dbReference>
<dbReference type="InterPro" id="IPR050204">
    <property type="entry name" value="AraC_XylS_family_regulators"/>
</dbReference>
<protein>
    <submittedName>
        <fullName evidence="5">AraC-like DNA-binding protein</fullName>
    </submittedName>
</protein>
<feature type="domain" description="HTH araC/xylS-type" evidence="4">
    <location>
        <begin position="163"/>
        <end position="261"/>
    </location>
</feature>
<dbReference type="InterPro" id="IPR018060">
    <property type="entry name" value="HTH_AraC"/>
</dbReference>
<dbReference type="PROSITE" id="PS01124">
    <property type="entry name" value="HTH_ARAC_FAMILY_2"/>
    <property type="match status" value="1"/>
</dbReference>
<dbReference type="Pfam" id="PF20240">
    <property type="entry name" value="DUF6597"/>
    <property type="match status" value="1"/>
</dbReference>
<sequence>MEINVYIPHPNLQQYVFNIATVNVLLPEGINDVVTPYPPTPFQSLMFYCNHPVSMGRIEDCNFDKQPLTVLIGPQFSRVNIKVHRQLSAIRVDFLPGGMYRMLGIPMHELFDGGFDAIDFFGREMRSINEQLQNTPNLEEGKNIVEKFLLNQVTKLKGLLPIDSALRILLNHNGTMAIEKTAAFSYLSIKQFERKCKERIGMNPKMFARILKFSKAYRLHESSPQLNWTQIAYDAGYYDQMHMIRDFKTFAGVNPSVIQQQLLSTPLRMQKDLRY</sequence>
<comment type="caution">
    <text evidence="5">The sequence shown here is derived from an EMBL/GenBank/DDBJ whole genome shotgun (WGS) entry which is preliminary data.</text>
</comment>
<organism evidence="5 6">
    <name type="scientific">Gelidibacter algens</name>
    <dbReference type="NCBI Taxonomy" id="49280"/>
    <lineage>
        <taxon>Bacteria</taxon>
        <taxon>Pseudomonadati</taxon>
        <taxon>Bacteroidota</taxon>
        <taxon>Flavobacteriia</taxon>
        <taxon>Flavobacteriales</taxon>
        <taxon>Flavobacteriaceae</taxon>
        <taxon>Gelidibacter</taxon>
    </lineage>
</organism>
<dbReference type="Gene3D" id="1.10.10.60">
    <property type="entry name" value="Homeodomain-like"/>
    <property type="match status" value="1"/>
</dbReference>
<dbReference type="SUPFAM" id="SSF46689">
    <property type="entry name" value="Homeodomain-like"/>
    <property type="match status" value="1"/>
</dbReference>
<keyword evidence="2 5" id="KW-0238">DNA-binding</keyword>
<dbReference type="InterPro" id="IPR046532">
    <property type="entry name" value="DUF6597"/>
</dbReference>
<dbReference type="AlphaFoldDB" id="A0A1A7R5P1"/>
<dbReference type="Proteomes" id="UP000248987">
    <property type="component" value="Unassembled WGS sequence"/>
</dbReference>
<dbReference type="GO" id="GO:0003700">
    <property type="term" value="F:DNA-binding transcription factor activity"/>
    <property type="evidence" value="ECO:0007669"/>
    <property type="project" value="InterPro"/>
</dbReference>
<evidence type="ECO:0000259" key="4">
    <source>
        <dbReference type="PROSITE" id="PS01124"/>
    </source>
</evidence>
<dbReference type="GO" id="GO:0043565">
    <property type="term" value="F:sequence-specific DNA binding"/>
    <property type="evidence" value="ECO:0007669"/>
    <property type="project" value="InterPro"/>
</dbReference>
<dbReference type="SMART" id="SM00342">
    <property type="entry name" value="HTH_ARAC"/>
    <property type="match status" value="1"/>
</dbReference>
<dbReference type="Pfam" id="PF12833">
    <property type="entry name" value="HTH_18"/>
    <property type="match status" value="1"/>
</dbReference>
<gene>
    <name evidence="5" type="ORF">LX77_02691</name>
</gene>
<accession>A0A1A7R5P1</accession>
<proteinExistence type="predicted"/>
<evidence type="ECO:0000313" key="6">
    <source>
        <dbReference type="Proteomes" id="UP000248987"/>
    </source>
</evidence>
<dbReference type="RefSeq" id="WP_066429513.1">
    <property type="nucleotide sequence ID" value="NZ_LZRN01000001.1"/>
</dbReference>
<keyword evidence="1" id="KW-0805">Transcription regulation</keyword>
<keyword evidence="6" id="KW-1185">Reference proteome</keyword>
<dbReference type="InterPro" id="IPR009057">
    <property type="entry name" value="Homeodomain-like_sf"/>
</dbReference>
<dbReference type="OrthoDB" id="511992at2"/>
<reference evidence="5 6" key="1">
    <citation type="submission" date="2018-06" db="EMBL/GenBank/DDBJ databases">
        <title>Genomic Encyclopedia of Archaeal and Bacterial Type Strains, Phase II (KMG-II): from individual species to whole genera.</title>
        <authorList>
            <person name="Goeker M."/>
        </authorList>
    </citation>
    <scope>NUCLEOTIDE SEQUENCE [LARGE SCALE GENOMIC DNA]</scope>
    <source>
        <strain evidence="5 6">DSM 12408</strain>
    </source>
</reference>
<evidence type="ECO:0000256" key="1">
    <source>
        <dbReference type="ARBA" id="ARBA00023015"/>
    </source>
</evidence>
<evidence type="ECO:0000313" key="5">
    <source>
        <dbReference type="EMBL" id="RAJ22033.1"/>
    </source>
</evidence>
<dbReference type="STRING" id="49280.A9996_00160"/>
<evidence type="ECO:0000256" key="2">
    <source>
        <dbReference type="ARBA" id="ARBA00023125"/>
    </source>
</evidence>
<keyword evidence="3" id="KW-0804">Transcription</keyword>
<dbReference type="PANTHER" id="PTHR46796:SF13">
    <property type="entry name" value="HTH-TYPE TRANSCRIPTIONAL ACTIVATOR RHAS"/>
    <property type="match status" value="1"/>
</dbReference>
<dbReference type="PANTHER" id="PTHR46796">
    <property type="entry name" value="HTH-TYPE TRANSCRIPTIONAL ACTIVATOR RHAS-RELATED"/>
    <property type="match status" value="1"/>
</dbReference>
<name>A0A1A7R5P1_9FLAO</name>
<evidence type="ECO:0000256" key="3">
    <source>
        <dbReference type="ARBA" id="ARBA00023163"/>
    </source>
</evidence>